<accession>A0A5J9TIH5</accession>
<comment type="caution">
    <text evidence="1">The sequence shown here is derived from an EMBL/GenBank/DDBJ whole genome shotgun (WGS) entry which is preliminary data.</text>
</comment>
<proteinExistence type="predicted"/>
<dbReference type="PANTHER" id="PTHR45642">
    <property type="entry name" value="GDSL ESTERASE/LIPASE EXL3"/>
    <property type="match status" value="1"/>
</dbReference>
<reference evidence="1 2" key="1">
    <citation type="journal article" date="2019" name="Sci. Rep.">
        <title>A high-quality genome of Eragrostis curvula grass provides insights into Poaceae evolution and supports new strategies to enhance forage quality.</title>
        <authorList>
            <person name="Carballo J."/>
            <person name="Santos B.A.C.M."/>
            <person name="Zappacosta D."/>
            <person name="Garbus I."/>
            <person name="Selva J.P."/>
            <person name="Gallo C.A."/>
            <person name="Diaz A."/>
            <person name="Albertini E."/>
            <person name="Caccamo M."/>
            <person name="Echenique V."/>
        </authorList>
    </citation>
    <scope>NUCLEOTIDE SEQUENCE [LARGE SCALE GENOMIC DNA]</scope>
    <source>
        <strain evidence="2">cv. Victoria</strain>
        <tissue evidence="1">Leaf</tissue>
    </source>
</reference>
<name>A0A5J9TIH5_9POAL</name>
<dbReference type="OrthoDB" id="1600564at2759"/>
<dbReference type="Proteomes" id="UP000324897">
    <property type="component" value="Chromosome 3"/>
</dbReference>
<sequence length="118" mass="13049">DLLPPYLDGNLELNDLLGGVPFASACSGYDPPTSKITVHFLLRDHIVYVEQLELFQQHKDKVKALLGEETMTSIISNAIYFTKLNQMGAKRIGVISTPPVGCRPSQRTSTNECDLIDD</sequence>
<organism evidence="1 2">
    <name type="scientific">Eragrostis curvula</name>
    <name type="common">weeping love grass</name>
    <dbReference type="NCBI Taxonomy" id="38414"/>
    <lineage>
        <taxon>Eukaryota</taxon>
        <taxon>Viridiplantae</taxon>
        <taxon>Streptophyta</taxon>
        <taxon>Embryophyta</taxon>
        <taxon>Tracheophyta</taxon>
        <taxon>Spermatophyta</taxon>
        <taxon>Magnoliopsida</taxon>
        <taxon>Liliopsida</taxon>
        <taxon>Poales</taxon>
        <taxon>Poaceae</taxon>
        <taxon>PACMAD clade</taxon>
        <taxon>Chloridoideae</taxon>
        <taxon>Eragrostideae</taxon>
        <taxon>Eragrostidinae</taxon>
        <taxon>Eragrostis</taxon>
    </lineage>
</organism>
<dbReference type="Gramene" id="TVU10708">
    <property type="protein sequence ID" value="TVU10708"/>
    <property type="gene ID" value="EJB05_44252"/>
</dbReference>
<dbReference type="AlphaFoldDB" id="A0A5J9TIH5"/>
<dbReference type="PANTHER" id="PTHR45642:SF128">
    <property type="entry name" value="OS06G0351500 PROTEIN"/>
    <property type="match status" value="1"/>
</dbReference>
<dbReference type="EMBL" id="RWGY01000039">
    <property type="protein sequence ID" value="TVU10708.1"/>
    <property type="molecule type" value="Genomic_DNA"/>
</dbReference>
<evidence type="ECO:0000313" key="2">
    <source>
        <dbReference type="Proteomes" id="UP000324897"/>
    </source>
</evidence>
<evidence type="ECO:0000313" key="1">
    <source>
        <dbReference type="EMBL" id="TVU10708.1"/>
    </source>
</evidence>
<feature type="non-terminal residue" evidence="1">
    <location>
        <position position="1"/>
    </location>
</feature>
<protein>
    <submittedName>
        <fullName evidence="1">Uncharacterized protein</fullName>
    </submittedName>
</protein>
<dbReference type="InterPro" id="IPR050592">
    <property type="entry name" value="GDSL_lipolytic_enzyme"/>
</dbReference>
<feature type="non-terminal residue" evidence="1">
    <location>
        <position position="118"/>
    </location>
</feature>
<gene>
    <name evidence="1" type="ORF">EJB05_44252</name>
</gene>
<keyword evidence="2" id="KW-1185">Reference proteome</keyword>